<keyword evidence="1" id="KW-0304">Gas vesicle</keyword>
<evidence type="ECO:0008006" key="6">
    <source>
        <dbReference type="Google" id="ProtNLM"/>
    </source>
</evidence>
<comment type="caution">
    <text evidence="4">The sequence shown here is derived from an EMBL/GenBank/DDBJ whole genome shotgun (WGS) entry which is preliminary data.</text>
</comment>
<evidence type="ECO:0000256" key="1">
    <source>
        <dbReference type="ARBA" id="ARBA00022987"/>
    </source>
</evidence>
<comment type="subcellular location">
    <subcellularLocation>
        <location evidence="2">Gas vesicle</location>
    </subcellularLocation>
</comment>
<dbReference type="PANTHER" id="PTHR36852:SF1">
    <property type="entry name" value="PROTEIN GVPL 2"/>
    <property type="match status" value="1"/>
</dbReference>
<dbReference type="PANTHER" id="PTHR36852">
    <property type="entry name" value="PROTEIN GVPL 2"/>
    <property type="match status" value="1"/>
</dbReference>
<gene>
    <name evidence="4" type="ORF">FM996_21830</name>
</gene>
<sequence length="286" mass="31109">MLRIEAQTEGRGASDPAGSSFYLYAFVDAERKLESLSSNPNAEACADFRLFRVGTVAALAAPTPTADFIGAVGERNLDDPAWVAARCRRHEAVLELAMRDGAVFPAGFGTLFSSAEVLLDFVGRHERQIAGFLRETADHEEWEVSAFAILDGHDLLERTAASEWPDFLSLSAGARYLRLCRERTALIASAKRLACRAAVSLLSELQHELRPSNAVLRPPRPRLRVTGNEINGEQVGSLVLLIRSEQAAALRTTLASLNPACVKVGSPLRLAVSGPWPPYSFRPTLD</sequence>
<evidence type="ECO:0000256" key="2">
    <source>
        <dbReference type="ARBA" id="ARBA00035108"/>
    </source>
</evidence>
<dbReference type="Proteomes" id="UP000316781">
    <property type="component" value="Unassembled WGS sequence"/>
</dbReference>
<dbReference type="EMBL" id="VJMF01000154">
    <property type="protein sequence ID" value="TRL20653.1"/>
    <property type="molecule type" value="Genomic_DNA"/>
</dbReference>
<proteinExistence type="inferred from homology"/>
<accession>A0A549SCD4</accession>
<protein>
    <recommendedName>
        <fullName evidence="6">GvpL/GvpF family gas vesicle protein</fullName>
    </recommendedName>
</protein>
<name>A0A549SCD4_METSR</name>
<organism evidence="4 5">
    <name type="scientific">Methylosinus sporium</name>
    <dbReference type="NCBI Taxonomy" id="428"/>
    <lineage>
        <taxon>Bacteria</taxon>
        <taxon>Pseudomonadati</taxon>
        <taxon>Pseudomonadota</taxon>
        <taxon>Alphaproteobacteria</taxon>
        <taxon>Hyphomicrobiales</taxon>
        <taxon>Methylocystaceae</taxon>
        <taxon>Methylosinus</taxon>
    </lineage>
</organism>
<dbReference type="GO" id="GO:0031412">
    <property type="term" value="P:gas vesicle organization"/>
    <property type="evidence" value="ECO:0007669"/>
    <property type="project" value="InterPro"/>
</dbReference>
<evidence type="ECO:0000313" key="4">
    <source>
        <dbReference type="EMBL" id="TRL20653.1"/>
    </source>
</evidence>
<dbReference type="InterPro" id="IPR009430">
    <property type="entry name" value="GvpL/GvpF"/>
</dbReference>
<comment type="similarity">
    <text evidence="3">Belongs to the gas vesicle GvpF/GvpL family.</text>
</comment>
<dbReference type="RefSeq" id="WP_142864789.1">
    <property type="nucleotide sequence ID" value="NZ_VJMF01000154.1"/>
</dbReference>
<dbReference type="AlphaFoldDB" id="A0A549SCD4"/>
<dbReference type="GO" id="GO:0031411">
    <property type="term" value="C:gas vesicle"/>
    <property type="evidence" value="ECO:0007669"/>
    <property type="project" value="UniProtKB-SubCell"/>
</dbReference>
<reference evidence="4 5" key="1">
    <citation type="submission" date="2019-07" db="EMBL/GenBank/DDBJ databases">
        <title>Ln-dependent methylotrophs.</title>
        <authorList>
            <person name="Tani A."/>
        </authorList>
    </citation>
    <scope>NUCLEOTIDE SEQUENCE [LARGE SCALE GENOMIC DNA]</scope>
    <source>
        <strain evidence="4 5">SM89A</strain>
    </source>
</reference>
<evidence type="ECO:0000256" key="3">
    <source>
        <dbReference type="ARBA" id="ARBA00035643"/>
    </source>
</evidence>
<evidence type="ECO:0000313" key="5">
    <source>
        <dbReference type="Proteomes" id="UP000316781"/>
    </source>
</evidence>
<dbReference type="Pfam" id="PF06386">
    <property type="entry name" value="GvpL_GvpF"/>
    <property type="match status" value="1"/>
</dbReference>